<dbReference type="PANTHER" id="PTHR43245">
    <property type="entry name" value="BIFUNCTIONAL POLYMYXIN RESISTANCE PROTEIN ARNA"/>
    <property type="match status" value="1"/>
</dbReference>
<evidence type="ECO:0000259" key="1">
    <source>
        <dbReference type="Pfam" id="PF01370"/>
    </source>
</evidence>
<accession>A0ABT9E6L6</accession>
<dbReference type="EMBL" id="JAUTWS010000034">
    <property type="protein sequence ID" value="MDO9711758.1"/>
    <property type="molecule type" value="Genomic_DNA"/>
</dbReference>
<comment type="caution">
    <text evidence="2">The sequence shown here is derived from an EMBL/GenBank/DDBJ whole genome shotgun (WGS) entry which is preliminary data.</text>
</comment>
<name>A0ABT9E6L6_9PROT</name>
<dbReference type="InterPro" id="IPR001509">
    <property type="entry name" value="Epimerase_deHydtase"/>
</dbReference>
<gene>
    <name evidence="2" type="ORF">Q7A36_25645</name>
</gene>
<dbReference type="InterPro" id="IPR036291">
    <property type="entry name" value="NAD(P)-bd_dom_sf"/>
</dbReference>
<reference evidence="2 3" key="1">
    <citation type="submission" date="2023-08" db="EMBL/GenBank/DDBJ databases">
        <title>The draft genome sequence of Paracraurococcus sp. LOR1-02.</title>
        <authorList>
            <person name="Kingkaew E."/>
            <person name="Tanasupawat S."/>
        </authorList>
    </citation>
    <scope>NUCLEOTIDE SEQUENCE [LARGE SCALE GENOMIC DNA]</scope>
    <source>
        <strain evidence="2 3">LOR1-02</strain>
    </source>
</reference>
<dbReference type="SUPFAM" id="SSF51735">
    <property type="entry name" value="NAD(P)-binding Rossmann-fold domains"/>
    <property type="match status" value="1"/>
</dbReference>
<dbReference type="RefSeq" id="WP_305106614.1">
    <property type="nucleotide sequence ID" value="NZ_JAUTWS010000034.1"/>
</dbReference>
<dbReference type="InterPro" id="IPR050177">
    <property type="entry name" value="Lipid_A_modif_metabolic_enz"/>
</dbReference>
<dbReference type="Proteomes" id="UP001243009">
    <property type="component" value="Unassembled WGS sequence"/>
</dbReference>
<organism evidence="2 3">
    <name type="scientific">Paracraurococcus lichenis</name>
    <dbReference type="NCBI Taxonomy" id="3064888"/>
    <lineage>
        <taxon>Bacteria</taxon>
        <taxon>Pseudomonadati</taxon>
        <taxon>Pseudomonadota</taxon>
        <taxon>Alphaproteobacteria</taxon>
        <taxon>Acetobacterales</taxon>
        <taxon>Roseomonadaceae</taxon>
        <taxon>Paracraurococcus</taxon>
    </lineage>
</organism>
<dbReference type="PANTHER" id="PTHR43245:SF53">
    <property type="entry name" value="EPIMERASE-RELATED"/>
    <property type="match status" value="1"/>
</dbReference>
<feature type="domain" description="NAD-dependent epimerase/dehydratase" evidence="1">
    <location>
        <begin position="23"/>
        <end position="258"/>
    </location>
</feature>
<dbReference type="Gene3D" id="3.40.50.720">
    <property type="entry name" value="NAD(P)-binding Rossmann-like Domain"/>
    <property type="match status" value="1"/>
</dbReference>
<sequence length="333" mass="34967">MSGQADPILPSLQRRRQCMNRFLITGGAGFIGSHLADALLQKGCGVRVLDDLSTGRRDNLDPAVELIEGDVADAVVMRAAVQGMSGVFHLAAIASVVRSNEDWLGTHRVNQTGTVCVLDAARQADRIPVVYASSAAIYGGQSAAAIQESAVPSPQTAYGADKLGSELHARVATGVHGVPTMGFRFFNVYGPRQDPSSPYSGVISIFAARIAAGQGITVHGDGGQVRDFVFVQDVVQHLLAGMRRLRDMPGPQAEVFNVCTGRATSVLDLVKVLGEVIGRAVPVEHGPARRGDIRTSLGDPRGAAEALQVRASTSLRDGLAVLCHAGTPARHPA</sequence>
<proteinExistence type="predicted"/>
<dbReference type="Pfam" id="PF01370">
    <property type="entry name" value="Epimerase"/>
    <property type="match status" value="1"/>
</dbReference>
<evidence type="ECO:0000313" key="2">
    <source>
        <dbReference type="EMBL" id="MDO9711758.1"/>
    </source>
</evidence>
<protein>
    <submittedName>
        <fullName evidence="2">NAD-dependent epimerase/dehydratase family protein</fullName>
    </submittedName>
</protein>
<dbReference type="Gene3D" id="3.90.25.10">
    <property type="entry name" value="UDP-galactose 4-epimerase, domain 1"/>
    <property type="match status" value="1"/>
</dbReference>
<keyword evidence="3" id="KW-1185">Reference proteome</keyword>
<evidence type="ECO:0000313" key="3">
    <source>
        <dbReference type="Proteomes" id="UP001243009"/>
    </source>
</evidence>